<dbReference type="GO" id="GO:0006952">
    <property type="term" value="P:defense response"/>
    <property type="evidence" value="ECO:0007669"/>
    <property type="project" value="UniProtKB-KW"/>
</dbReference>
<dbReference type="InterPro" id="IPR051032">
    <property type="entry name" value="AP2/ERF_TF_ERF_subfamily"/>
</dbReference>
<feature type="compositionally biased region" description="Polar residues" evidence="9">
    <location>
        <begin position="121"/>
        <end position="130"/>
    </location>
</feature>
<evidence type="ECO:0000256" key="4">
    <source>
        <dbReference type="ARBA" id="ARBA00023125"/>
    </source>
</evidence>
<reference evidence="11 12" key="1">
    <citation type="submission" date="2019-09" db="EMBL/GenBank/DDBJ databases">
        <title>A chromosome-level genome assembly of the Chinese tupelo Nyssa sinensis.</title>
        <authorList>
            <person name="Yang X."/>
            <person name="Kang M."/>
            <person name="Yang Y."/>
            <person name="Xiong H."/>
            <person name="Wang M."/>
            <person name="Zhang Z."/>
            <person name="Wang Z."/>
            <person name="Wu H."/>
            <person name="Ma T."/>
            <person name="Liu J."/>
            <person name="Xi Z."/>
        </authorList>
    </citation>
    <scope>NUCLEOTIDE SEQUENCE [LARGE SCALE GENOMIC DNA]</scope>
    <source>
        <strain evidence="11">J267</strain>
        <tissue evidence="11">Leaf</tissue>
    </source>
</reference>
<feature type="region of interest" description="Disordered" evidence="9">
    <location>
        <begin position="106"/>
        <end position="130"/>
    </location>
</feature>
<dbReference type="OrthoDB" id="1932364at2759"/>
<keyword evidence="7" id="KW-0539">Nucleus</keyword>
<dbReference type="PANTHER" id="PTHR31985">
    <property type="entry name" value="ETHYLENE-RESPONSIVE TRANSCRIPTION FACTOR ERF042-RELATED"/>
    <property type="match status" value="1"/>
</dbReference>
<evidence type="ECO:0000256" key="2">
    <source>
        <dbReference type="ARBA" id="ARBA00022821"/>
    </source>
</evidence>
<comment type="subcellular location">
    <subcellularLocation>
        <location evidence="1">Nucleus</location>
    </subcellularLocation>
</comment>
<dbReference type="GO" id="GO:0003677">
    <property type="term" value="F:DNA binding"/>
    <property type="evidence" value="ECO:0007669"/>
    <property type="project" value="UniProtKB-KW"/>
</dbReference>
<evidence type="ECO:0000256" key="5">
    <source>
        <dbReference type="ARBA" id="ARBA00023159"/>
    </source>
</evidence>
<keyword evidence="4" id="KW-0238">DNA-binding</keyword>
<keyword evidence="3" id="KW-0805">Transcription regulation</keyword>
<evidence type="ECO:0000313" key="12">
    <source>
        <dbReference type="Proteomes" id="UP000325577"/>
    </source>
</evidence>
<dbReference type="Pfam" id="PF00847">
    <property type="entry name" value="AP2"/>
    <property type="match status" value="1"/>
</dbReference>
<evidence type="ECO:0000256" key="9">
    <source>
        <dbReference type="SAM" id="MobiDB-lite"/>
    </source>
</evidence>
<accession>A0A5J4ZRA4</accession>
<gene>
    <name evidence="11" type="ORF">F0562_011643</name>
</gene>
<evidence type="ECO:0000256" key="6">
    <source>
        <dbReference type="ARBA" id="ARBA00023163"/>
    </source>
</evidence>
<keyword evidence="5" id="KW-0010">Activator</keyword>
<evidence type="ECO:0000256" key="7">
    <source>
        <dbReference type="ARBA" id="ARBA00023242"/>
    </source>
</evidence>
<dbReference type="PANTHER" id="PTHR31985:SF151">
    <property type="entry name" value="ETHYLENE-RESPONSIVE TRANSCRIPTION FACTOR ERF023"/>
    <property type="match status" value="1"/>
</dbReference>
<dbReference type="InterPro" id="IPR001471">
    <property type="entry name" value="AP2/ERF_dom"/>
</dbReference>
<sequence>MKPPMATCETAEESNSLIKNKTQSLYRGVRKRQWGKWVSEIREPKKKTRIWLGTFETAEMAARAYDAAAYCLKGHKALLNFPEDVELLPRPRTSTAKDIQEAAAAAAVTDVGTSDKKEMTTETSNDGGAP</sequence>
<organism evidence="11 12">
    <name type="scientific">Nyssa sinensis</name>
    <dbReference type="NCBI Taxonomy" id="561372"/>
    <lineage>
        <taxon>Eukaryota</taxon>
        <taxon>Viridiplantae</taxon>
        <taxon>Streptophyta</taxon>
        <taxon>Embryophyta</taxon>
        <taxon>Tracheophyta</taxon>
        <taxon>Spermatophyta</taxon>
        <taxon>Magnoliopsida</taxon>
        <taxon>eudicotyledons</taxon>
        <taxon>Gunneridae</taxon>
        <taxon>Pentapetalae</taxon>
        <taxon>asterids</taxon>
        <taxon>Cornales</taxon>
        <taxon>Nyssaceae</taxon>
        <taxon>Nyssa</taxon>
    </lineage>
</organism>
<dbReference type="PRINTS" id="PR00367">
    <property type="entry name" value="ETHRSPELEMNT"/>
</dbReference>
<dbReference type="Gene3D" id="3.30.730.10">
    <property type="entry name" value="AP2/ERF domain"/>
    <property type="match status" value="1"/>
</dbReference>
<dbReference type="GO" id="GO:0003700">
    <property type="term" value="F:DNA-binding transcription factor activity"/>
    <property type="evidence" value="ECO:0007669"/>
    <property type="project" value="InterPro"/>
</dbReference>
<evidence type="ECO:0000256" key="3">
    <source>
        <dbReference type="ARBA" id="ARBA00023015"/>
    </source>
</evidence>
<keyword evidence="6" id="KW-0804">Transcription</keyword>
<comment type="similarity">
    <text evidence="8">Belongs to the AP2/ERF transcription factor family. ERF subfamily.</text>
</comment>
<dbReference type="InterPro" id="IPR036955">
    <property type="entry name" value="AP2/ERF_dom_sf"/>
</dbReference>
<name>A0A5J4ZRA4_9ASTE</name>
<dbReference type="AlphaFoldDB" id="A0A5J4ZRA4"/>
<dbReference type="InterPro" id="IPR016177">
    <property type="entry name" value="DNA-bd_dom_sf"/>
</dbReference>
<evidence type="ECO:0000259" key="10">
    <source>
        <dbReference type="PROSITE" id="PS51032"/>
    </source>
</evidence>
<dbReference type="PROSITE" id="PS51032">
    <property type="entry name" value="AP2_ERF"/>
    <property type="match status" value="1"/>
</dbReference>
<feature type="domain" description="AP2/ERF" evidence="10">
    <location>
        <begin position="25"/>
        <end position="82"/>
    </location>
</feature>
<keyword evidence="12" id="KW-1185">Reference proteome</keyword>
<dbReference type="FunFam" id="3.30.730.10:FF:000001">
    <property type="entry name" value="Ethylene-responsive transcription factor 2"/>
    <property type="match status" value="1"/>
</dbReference>
<dbReference type="Proteomes" id="UP000325577">
    <property type="component" value="Linkage Group LG5"/>
</dbReference>
<evidence type="ECO:0000256" key="8">
    <source>
        <dbReference type="ARBA" id="ARBA00024343"/>
    </source>
</evidence>
<dbReference type="EMBL" id="CM018048">
    <property type="protein sequence ID" value="KAA8520970.1"/>
    <property type="molecule type" value="Genomic_DNA"/>
</dbReference>
<dbReference type="SUPFAM" id="SSF54171">
    <property type="entry name" value="DNA-binding domain"/>
    <property type="match status" value="1"/>
</dbReference>
<dbReference type="SMART" id="SM00380">
    <property type="entry name" value="AP2"/>
    <property type="match status" value="1"/>
</dbReference>
<keyword evidence="2" id="KW-0611">Plant defense</keyword>
<dbReference type="CDD" id="cd00018">
    <property type="entry name" value="AP2"/>
    <property type="match status" value="1"/>
</dbReference>
<evidence type="ECO:0000313" key="11">
    <source>
        <dbReference type="EMBL" id="KAA8520970.1"/>
    </source>
</evidence>
<evidence type="ECO:0000256" key="1">
    <source>
        <dbReference type="ARBA" id="ARBA00004123"/>
    </source>
</evidence>
<dbReference type="GO" id="GO:0005634">
    <property type="term" value="C:nucleus"/>
    <property type="evidence" value="ECO:0007669"/>
    <property type="project" value="UniProtKB-SubCell"/>
</dbReference>
<protein>
    <recommendedName>
        <fullName evidence="10">AP2/ERF domain-containing protein</fullName>
    </recommendedName>
</protein>
<proteinExistence type="inferred from homology"/>